<reference evidence="3" key="1">
    <citation type="thesis" date="2020" institute="ProQuest LLC" country="789 East Eisenhower Parkway, Ann Arbor, MI, USA">
        <title>Comparative Genomics and Chromosome Evolution.</title>
        <authorList>
            <person name="Mudd A.B."/>
        </authorList>
    </citation>
    <scope>NUCLEOTIDE SEQUENCE</scope>
    <source>
        <strain evidence="3">HN-11 Male</strain>
        <tissue evidence="3">Kidney and liver</tissue>
    </source>
</reference>
<protein>
    <submittedName>
        <fullName evidence="3">Uncharacterized protein</fullName>
    </submittedName>
</protein>
<keyword evidence="4" id="KW-1185">Reference proteome</keyword>
<accession>A0A8J6KFH4</accession>
<feature type="chain" id="PRO_5035287775" evidence="2">
    <location>
        <begin position="28"/>
        <end position="76"/>
    </location>
</feature>
<keyword evidence="2" id="KW-0732">Signal</keyword>
<dbReference type="AlphaFoldDB" id="A0A8J6KFH4"/>
<evidence type="ECO:0000256" key="1">
    <source>
        <dbReference type="SAM" id="Phobius"/>
    </source>
</evidence>
<evidence type="ECO:0000313" key="3">
    <source>
        <dbReference type="EMBL" id="KAG9487039.1"/>
    </source>
</evidence>
<dbReference type="Proteomes" id="UP000770717">
    <property type="component" value="Unassembled WGS sequence"/>
</dbReference>
<keyword evidence="1" id="KW-0472">Membrane</keyword>
<feature type="transmembrane region" description="Helical" evidence="1">
    <location>
        <begin position="51"/>
        <end position="70"/>
    </location>
</feature>
<feature type="signal peptide" evidence="2">
    <location>
        <begin position="1"/>
        <end position="27"/>
    </location>
</feature>
<keyword evidence="1" id="KW-0812">Transmembrane</keyword>
<keyword evidence="1" id="KW-1133">Transmembrane helix</keyword>
<evidence type="ECO:0000313" key="4">
    <source>
        <dbReference type="Proteomes" id="UP000770717"/>
    </source>
</evidence>
<evidence type="ECO:0000256" key="2">
    <source>
        <dbReference type="SAM" id="SignalP"/>
    </source>
</evidence>
<comment type="caution">
    <text evidence="3">The sequence shown here is derived from an EMBL/GenBank/DDBJ whole genome shotgun (WGS) entry which is preliminary data.</text>
</comment>
<proteinExistence type="predicted"/>
<dbReference type="EMBL" id="WNTK01000003">
    <property type="protein sequence ID" value="KAG9487039.1"/>
    <property type="molecule type" value="Genomic_DNA"/>
</dbReference>
<gene>
    <name evidence="3" type="ORF">GDO78_007100</name>
</gene>
<name>A0A8J6KFH4_ELECQ</name>
<organism evidence="3 4">
    <name type="scientific">Eleutherodactylus coqui</name>
    <name type="common">Puerto Rican coqui</name>
    <dbReference type="NCBI Taxonomy" id="57060"/>
    <lineage>
        <taxon>Eukaryota</taxon>
        <taxon>Metazoa</taxon>
        <taxon>Chordata</taxon>
        <taxon>Craniata</taxon>
        <taxon>Vertebrata</taxon>
        <taxon>Euteleostomi</taxon>
        <taxon>Amphibia</taxon>
        <taxon>Batrachia</taxon>
        <taxon>Anura</taxon>
        <taxon>Neobatrachia</taxon>
        <taxon>Hyloidea</taxon>
        <taxon>Eleutherodactylidae</taxon>
        <taxon>Eleutherodactylinae</taxon>
        <taxon>Eleutherodactylus</taxon>
        <taxon>Eleutherodactylus</taxon>
    </lineage>
</organism>
<sequence length="76" mass="8313">MRMESTGRLTPLLIALHLSLCAPGGHAQTAGPPPEHSRSYHVLLKQNLVLLGSVLSVLFVAMIILAVCVYKPIRRR</sequence>
<dbReference type="OrthoDB" id="8887570at2759"/>